<feature type="transmembrane region" description="Helical" evidence="6">
    <location>
        <begin position="489"/>
        <end position="511"/>
    </location>
</feature>
<feature type="transmembrane region" description="Helical" evidence="6">
    <location>
        <begin position="424"/>
        <end position="445"/>
    </location>
</feature>
<keyword evidence="2" id="KW-0813">Transport</keyword>
<evidence type="ECO:0000256" key="6">
    <source>
        <dbReference type="SAM" id="Phobius"/>
    </source>
</evidence>
<feature type="transmembrane region" description="Helical" evidence="6">
    <location>
        <begin position="400"/>
        <end position="418"/>
    </location>
</feature>
<feature type="transmembrane region" description="Helical" evidence="6">
    <location>
        <begin position="21"/>
        <end position="42"/>
    </location>
</feature>
<dbReference type="InterPro" id="IPR036259">
    <property type="entry name" value="MFS_trans_sf"/>
</dbReference>
<evidence type="ECO:0000256" key="5">
    <source>
        <dbReference type="ARBA" id="ARBA00023136"/>
    </source>
</evidence>
<keyword evidence="8" id="KW-1185">Reference proteome</keyword>
<comment type="caution">
    <text evidence="7">The sequence shown here is derived from an EMBL/GenBank/DDBJ whole genome shotgun (WGS) entry which is preliminary data.</text>
</comment>
<comment type="subcellular location">
    <subcellularLocation>
        <location evidence="1">Membrane</location>
        <topology evidence="1">Multi-pass membrane protein</topology>
    </subcellularLocation>
</comment>
<dbReference type="PANTHER" id="PTHR19432">
    <property type="entry name" value="SUGAR TRANSPORTER"/>
    <property type="match status" value="1"/>
</dbReference>
<dbReference type="RefSeq" id="WP_284373655.1">
    <property type="nucleotide sequence ID" value="NZ_BSNJ01000006.1"/>
</dbReference>
<feature type="transmembrane region" description="Helical" evidence="6">
    <location>
        <begin position="457"/>
        <end position="483"/>
    </location>
</feature>
<evidence type="ECO:0000256" key="3">
    <source>
        <dbReference type="ARBA" id="ARBA00022692"/>
    </source>
</evidence>
<evidence type="ECO:0000256" key="2">
    <source>
        <dbReference type="ARBA" id="ARBA00022448"/>
    </source>
</evidence>
<reference evidence="7" key="1">
    <citation type="journal article" date="2014" name="Int. J. Syst. Evol. Microbiol.">
        <title>Complete genome of a new Firmicutes species belonging to the dominant human colonic microbiota ('Ruminococcus bicirculans') reveals two chromosomes and a selective capacity to utilize plant glucans.</title>
        <authorList>
            <consortium name="NISC Comparative Sequencing Program"/>
            <person name="Wegmann U."/>
            <person name="Louis P."/>
            <person name="Goesmann A."/>
            <person name="Henrissat B."/>
            <person name="Duncan S.H."/>
            <person name="Flint H.J."/>
        </authorList>
    </citation>
    <scope>NUCLEOTIDE SEQUENCE</scope>
    <source>
        <strain evidence="7">NBRC 108216</strain>
    </source>
</reference>
<feature type="transmembrane region" description="Helical" evidence="6">
    <location>
        <begin position="364"/>
        <end position="388"/>
    </location>
</feature>
<keyword evidence="5 6" id="KW-0472">Membrane</keyword>
<evidence type="ECO:0000256" key="4">
    <source>
        <dbReference type="ARBA" id="ARBA00022989"/>
    </source>
</evidence>
<keyword evidence="3 6" id="KW-0812">Transmembrane</keyword>
<feature type="transmembrane region" description="Helical" evidence="6">
    <location>
        <begin position="62"/>
        <end position="83"/>
    </location>
</feature>
<feature type="transmembrane region" description="Helical" evidence="6">
    <location>
        <begin position="281"/>
        <end position="298"/>
    </location>
</feature>
<dbReference type="Gene3D" id="1.20.1250.20">
    <property type="entry name" value="MFS general substrate transporter like domains"/>
    <property type="match status" value="2"/>
</dbReference>
<feature type="transmembrane region" description="Helical" evidence="6">
    <location>
        <begin position="326"/>
        <end position="344"/>
    </location>
</feature>
<name>A0ABQ5V466_9PROT</name>
<accession>A0ABQ5V466</accession>
<evidence type="ECO:0000313" key="7">
    <source>
        <dbReference type="EMBL" id="GLQ21759.1"/>
    </source>
</evidence>
<dbReference type="PANTHER" id="PTHR19432:SF35">
    <property type="entry name" value="SOLUTE CARRIER FAMILY 45 MEMBER 3 ISOFORM X1"/>
    <property type="match status" value="1"/>
</dbReference>
<keyword evidence="4 6" id="KW-1133">Transmembrane helix</keyword>
<evidence type="ECO:0000256" key="1">
    <source>
        <dbReference type="ARBA" id="ARBA00004141"/>
    </source>
</evidence>
<organism evidence="7 8">
    <name type="scientific">Algimonas porphyrae</name>
    <dbReference type="NCBI Taxonomy" id="1128113"/>
    <lineage>
        <taxon>Bacteria</taxon>
        <taxon>Pseudomonadati</taxon>
        <taxon>Pseudomonadota</taxon>
        <taxon>Alphaproteobacteria</taxon>
        <taxon>Maricaulales</taxon>
        <taxon>Robiginitomaculaceae</taxon>
        <taxon>Algimonas</taxon>
    </lineage>
</organism>
<dbReference type="Pfam" id="PF13347">
    <property type="entry name" value="MFS_2"/>
    <property type="match status" value="1"/>
</dbReference>
<reference evidence="7" key="2">
    <citation type="submission" date="2023-01" db="EMBL/GenBank/DDBJ databases">
        <title>Draft genome sequence of Algimonas porphyrae strain NBRC 108216.</title>
        <authorList>
            <person name="Sun Q."/>
            <person name="Mori K."/>
        </authorList>
    </citation>
    <scope>NUCLEOTIDE SEQUENCE</scope>
    <source>
        <strain evidence="7">NBRC 108216</strain>
    </source>
</reference>
<feature type="transmembrane region" description="Helical" evidence="6">
    <location>
        <begin position="197"/>
        <end position="215"/>
    </location>
</feature>
<dbReference type="SUPFAM" id="SSF103473">
    <property type="entry name" value="MFS general substrate transporter"/>
    <property type="match status" value="1"/>
</dbReference>
<evidence type="ECO:0000313" key="8">
    <source>
        <dbReference type="Proteomes" id="UP001161390"/>
    </source>
</evidence>
<feature type="transmembrane region" description="Helical" evidence="6">
    <location>
        <begin position="95"/>
        <end position="111"/>
    </location>
</feature>
<dbReference type="EMBL" id="BSNJ01000006">
    <property type="protein sequence ID" value="GLQ21759.1"/>
    <property type="molecule type" value="Genomic_DNA"/>
</dbReference>
<sequence length="516" mass="55066">MTTPAYDGTVTPGAAGLKPNLPILSIINMAVGFFGLQIGFALQNANASRIFSTLGSDADKLALFWLAGPVTGLIVQPIVGYLSDRTWNRFGRRRPYFLLGALLASFALLFMPNSPALWIAASSLWILDASLNISMEPFRAFVGDNLNTKQRTLGYAIQGFFIGAGGYVGSKLPEWATNFLGAANTADANIVPDSVKIAFLAGAAILFASVLYTVLTSKEYDPDTLHAFEAADTSALGAARQADRPVPAPNWFQMRGLVAIAIGVGLLALVLSGAAERQLSVFAALVLGLGLLLVFNALRLRASRWPGMVGSLMDDLATMPTLMKRLALVQFTSWFAFFTLWVYLNSAVTSHHFGTTDPTSEAFGAGSLAVNNIFAIYSLVAWGFSLLIPLGTKAIGLKPFYGASLITGGLAFISIWLFPPSLFWVSAIGIGIVWACVLTLPYALLADALPANRMGTYMGIFNYFIVIPQLVVGTIMGTVLTTFLGGETILTLVVAGSVMMLGALLLIFVPYEKPLD</sequence>
<gene>
    <name evidence="7" type="primary">malT</name>
    <name evidence="7" type="ORF">GCM10007854_27140</name>
</gene>
<protein>
    <submittedName>
        <fullName evidence="7">MFS transporter</fullName>
    </submittedName>
</protein>
<feature type="transmembrane region" description="Helical" evidence="6">
    <location>
        <begin position="257"/>
        <end position="275"/>
    </location>
</feature>
<dbReference type="Proteomes" id="UP001161390">
    <property type="component" value="Unassembled WGS sequence"/>
</dbReference>
<proteinExistence type="predicted"/>